<evidence type="ECO:0000259" key="2">
    <source>
        <dbReference type="Pfam" id="PF07331"/>
    </source>
</evidence>
<evidence type="ECO:0000313" key="6">
    <source>
        <dbReference type="Proteomes" id="UP001215549"/>
    </source>
</evidence>
<dbReference type="EMBL" id="CP067140">
    <property type="protein sequence ID" value="WCR01461.1"/>
    <property type="molecule type" value="Genomic_DNA"/>
</dbReference>
<sequence>MNTIKNTSDLTTGLVFTVLGLTFTILSDWSAFGTAVRMGPSFFPIILGCLLVVIGVACLLRSLKVEDVGLTPIARKAILLIPLSVVFFGLVVRGLGFVPAVAGVTILSFTASSRFRLGTALIAATVLVVFTSAVFIYGLKLPLPLFGEWLGN</sequence>
<organism evidence="3 5">
    <name type="scientific">Paracoccus saliphilus</name>
    <dbReference type="NCBI Taxonomy" id="405559"/>
    <lineage>
        <taxon>Bacteria</taxon>
        <taxon>Pseudomonadati</taxon>
        <taxon>Pseudomonadota</taxon>
        <taxon>Alphaproteobacteria</taxon>
        <taxon>Rhodobacterales</taxon>
        <taxon>Paracoccaceae</taxon>
        <taxon>Paracoccus</taxon>
    </lineage>
</organism>
<evidence type="ECO:0000313" key="5">
    <source>
        <dbReference type="Proteomes" id="UP000186216"/>
    </source>
</evidence>
<feature type="transmembrane region" description="Helical" evidence="1">
    <location>
        <begin position="12"/>
        <end position="30"/>
    </location>
</feature>
<accession>A0AA45W2L5</accession>
<proteinExistence type="predicted"/>
<dbReference type="Pfam" id="PF07331">
    <property type="entry name" value="TctB"/>
    <property type="match status" value="1"/>
</dbReference>
<dbReference type="InterPro" id="IPR009936">
    <property type="entry name" value="DUF1468"/>
</dbReference>
<dbReference type="Proteomes" id="UP001215549">
    <property type="component" value="Chromosome"/>
</dbReference>
<feature type="domain" description="DUF1468" evidence="2">
    <location>
        <begin position="12"/>
        <end position="144"/>
    </location>
</feature>
<evidence type="ECO:0000313" key="3">
    <source>
        <dbReference type="EMBL" id="SIS69173.1"/>
    </source>
</evidence>
<dbReference type="Proteomes" id="UP000186216">
    <property type="component" value="Unassembled WGS sequence"/>
</dbReference>
<feature type="transmembrane region" description="Helical" evidence="1">
    <location>
        <begin position="119"/>
        <end position="139"/>
    </location>
</feature>
<dbReference type="EMBL" id="FTOU01000003">
    <property type="protein sequence ID" value="SIS69173.1"/>
    <property type="molecule type" value="Genomic_DNA"/>
</dbReference>
<gene>
    <name evidence="4" type="ORF">JHX88_10895</name>
    <name evidence="3" type="ORF">SAMN05421772_10323</name>
</gene>
<keyword evidence="1" id="KW-0472">Membrane</keyword>
<name>A0AA45W2L5_9RHOB</name>
<dbReference type="AlphaFoldDB" id="A0AA45W2L5"/>
<dbReference type="RefSeq" id="WP_176011406.1">
    <property type="nucleotide sequence ID" value="NZ_CP067140.1"/>
</dbReference>
<feature type="transmembrane region" description="Helical" evidence="1">
    <location>
        <begin position="42"/>
        <end position="63"/>
    </location>
</feature>
<reference evidence="4 6" key="2">
    <citation type="submission" date="2021-01" db="EMBL/GenBank/DDBJ databases">
        <title>Biogeographic distribution of Paracoccus.</title>
        <authorList>
            <person name="Hollensteiner J."/>
            <person name="Leineberger J."/>
            <person name="Brinkhoff T."/>
            <person name="Daniel R."/>
        </authorList>
    </citation>
    <scope>NUCLEOTIDE SEQUENCE [LARGE SCALE GENOMIC DNA]</scope>
    <source>
        <strain evidence="4 6">DSM 18447</strain>
    </source>
</reference>
<keyword evidence="6" id="KW-1185">Reference proteome</keyword>
<keyword evidence="1" id="KW-0812">Transmembrane</keyword>
<evidence type="ECO:0000313" key="4">
    <source>
        <dbReference type="EMBL" id="WCR01461.1"/>
    </source>
</evidence>
<evidence type="ECO:0000256" key="1">
    <source>
        <dbReference type="SAM" id="Phobius"/>
    </source>
</evidence>
<keyword evidence="1" id="KW-1133">Transmembrane helix</keyword>
<protein>
    <submittedName>
        <fullName evidence="3">Tricarboxylic transport membrane protein</fullName>
    </submittedName>
    <submittedName>
        <fullName evidence="4">Tripartite tricarboxylate transporter TctB family protein</fullName>
    </submittedName>
</protein>
<feature type="transmembrane region" description="Helical" evidence="1">
    <location>
        <begin position="83"/>
        <end position="107"/>
    </location>
</feature>
<reference evidence="3 5" key="1">
    <citation type="submission" date="2017-01" db="EMBL/GenBank/DDBJ databases">
        <authorList>
            <person name="Varghese N."/>
            <person name="Submissions S."/>
        </authorList>
    </citation>
    <scope>NUCLEOTIDE SEQUENCE [LARGE SCALE GENOMIC DNA]</scope>
    <source>
        <strain evidence="3 5">DSM 18447</strain>
    </source>
</reference>